<dbReference type="SFLD" id="SFLDF00284">
    <property type="entry name" value="tRNA_wybutosine-synthesizing"/>
    <property type="match status" value="1"/>
</dbReference>
<keyword evidence="9" id="KW-0547">Nucleotide-binding</keyword>
<evidence type="ECO:0000256" key="15">
    <source>
        <dbReference type="ARBA" id="ARBA00071388"/>
    </source>
</evidence>
<feature type="region of interest" description="Disordered" evidence="17">
    <location>
        <begin position="34"/>
        <end position="58"/>
    </location>
</feature>
<dbReference type="KEGG" id="slb:AWJ20_2863"/>
<dbReference type="InterPro" id="IPR001094">
    <property type="entry name" value="Flavdoxin-like"/>
</dbReference>
<evidence type="ECO:0000256" key="3">
    <source>
        <dbReference type="ARBA" id="ARBA00010115"/>
    </source>
</evidence>
<evidence type="ECO:0000313" key="21">
    <source>
        <dbReference type="EMBL" id="ANB15237.1"/>
    </source>
</evidence>
<feature type="domain" description="Flavodoxin-like" evidence="19">
    <location>
        <begin position="129"/>
        <end position="289"/>
    </location>
</feature>
<comment type="similarity">
    <text evidence="3">Belongs to the TYW1 family.</text>
</comment>
<evidence type="ECO:0000256" key="12">
    <source>
        <dbReference type="ARBA" id="ARBA00023239"/>
    </source>
</evidence>
<dbReference type="InterPro" id="IPR013917">
    <property type="entry name" value="tRNA_wybutosine-synth"/>
</dbReference>
<keyword evidence="11" id="KW-0411">Iron-sulfur</keyword>
<dbReference type="InterPro" id="IPR013785">
    <property type="entry name" value="Aldolase_TIM"/>
</dbReference>
<dbReference type="PRINTS" id="PR00369">
    <property type="entry name" value="FLAVODOXIN"/>
</dbReference>
<dbReference type="InterPro" id="IPR034556">
    <property type="entry name" value="tRNA_wybutosine-synthase"/>
</dbReference>
<dbReference type="FunFam" id="3.20.20.70:FF:000196">
    <property type="entry name" value="S-adenosyl-L-methionine-dependent tRNA 4-demethylwyosine synthase"/>
    <property type="match status" value="1"/>
</dbReference>
<protein>
    <recommendedName>
        <fullName evidence="15">S-adenosyl-L-methionine-dependent tRNA 4-demethylwyosine synthase</fullName>
        <ecNumber evidence="4">4.1.3.44</ecNumber>
    </recommendedName>
    <alternativeName>
        <fullName evidence="16">tRNA wybutosine-synthesizing protein 1</fullName>
    </alternativeName>
</protein>
<dbReference type="GO" id="GO:0031591">
    <property type="term" value="P:wybutosine biosynthetic process"/>
    <property type="evidence" value="ECO:0007669"/>
    <property type="project" value="TreeGrafter"/>
</dbReference>
<feature type="domain" description="Radical SAM core" evidence="20">
    <location>
        <begin position="399"/>
        <end position="644"/>
    </location>
</feature>
<dbReference type="PANTHER" id="PTHR13930:SF0">
    <property type="entry name" value="S-ADENOSYL-L-METHIONINE-DEPENDENT TRNA 4-DEMETHYLWYOSINE SYNTHASE TYW1-RELATED"/>
    <property type="match status" value="1"/>
</dbReference>
<dbReference type="PANTHER" id="PTHR13930">
    <property type="entry name" value="S-ADENOSYL-L-METHIONINE-DEPENDENT TRNA 4-DEMETHYLWYOSINE SYNTHASE"/>
    <property type="match status" value="1"/>
</dbReference>
<evidence type="ECO:0000256" key="7">
    <source>
        <dbReference type="ARBA" id="ARBA00022694"/>
    </source>
</evidence>
<dbReference type="InterPro" id="IPR029039">
    <property type="entry name" value="Flavoprotein-like_sf"/>
</dbReference>
<comment type="catalytic activity">
    <reaction evidence="14">
        <text>N(1)-methylguanosine(37) in tRNA(Phe) + pyruvate + S-adenosyl-L-methionine = 4-demethylwyosine(37) in tRNA(Phe) + 5'-deoxyadenosine + L-methionine + CO2 + H2O</text>
        <dbReference type="Rhea" id="RHEA:36347"/>
        <dbReference type="Rhea" id="RHEA-COMP:10164"/>
        <dbReference type="Rhea" id="RHEA-COMP:10165"/>
        <dbReference type="ChEBI" id="CHEBI:15361"/>
        <dbReference type="ChEBI" id="CHEBI:15377"/>
        <dbReference type="ChEBI" id="CHEBI:16526"/>
        <dbReference type="ChEBI" id="CHEBI:17319"/>
        <dbReference type="ChEBI" id="CHEBI:57844"/>
        <dbReference type="ChEBI" id="CHEBI:59789"/>
        <dbReference type="ChEBI" id="CHEBI:64315"/>
        <dbReference type="ChEBI" id="CHEBI:73542"/>
        <dbReference type="EC" id="4.1.3.44"/>
    </reaction>
</comment>
<name>A0A161HMT6_9ASCO</name>
<feature type="region of interest" description="Disordered" evidence="17">
    <location>
        <begin position="289"/>
        <end position="314"/>
    </location>
</feature>
<keyword evidence="12" id="KW-0456">Lyase</keyword>
<dbReference type="PROSITE" id="PS50902">
    <property type="entry name" value="FLAVODOXIN_LIKE"/>
    <property type="match status" value="1"/>
</dbReference>
<dbReference type="InterPro" id="IPR007197">
    <property type="entry name" value="rSAM"/>
</dbReference>
<keyword evidence="18" id="KW-0812">Transmembrane</keyword>
<dbReference type="SUPFAM" id="SSF102114">
    <property type="entry name" value="Radical SAM enzymes"/>
    <property type="match status" value="1"/>
</dbReference>
<evidence type="ECO:0000256" key="13">
    <source>
        <dbReference type="ARBA" id="ARBA00025368"/>
    </source>
</evidence>
<organism evidence="21 22">
    <name type="scientific">Sugiyamaella lignohabitans</name>
    <dbReference type="NCBI Taxonomy" id="796027"/>
    <lineage>
        <taxon>Eukaryota</taxon>
        <taxon>Fungi</taxon>
        <taxon>Dikarya</taxon>
        <taxon>Ascomycota</taxon>
        <taxon>Saccharomycotina</taxon>
        <taxon>Dipodascomycetes</taxon>
        <taxon>Dipodascales</taxon>
        <taxon>Trichomonascaceae</taxon>
        <taxon>Sugiyamaella</taxon>
    </lineage>
</organism>
<dbReference type="EMBL" id="CP014503">
    <property type="protein sequence ID" value="ANB15237.1"/>
    <property type="molecule type" value="Genomic_DNA"/>
</dbReference>
<keyword evidence="5" id="KW-0004">4Fe-4S</keyword>
<keyword evidence="18" id="KW-0472">Membrane</keyword>
<comment type="pathway">
    <text evidence="2">tRNA modification; wybutosine-tRNA(Phe) biosynthesis.</text>
</comment>
<keyword evidence="7" id="KW-0819">tRNA processing</keyword>
<evidence type="ECO:0000259" key="20">
    <source>
        <dbReference type="PROSITE" id="PS51918"/>
    </source>
</evidence>
<dbReference type="UniPathway" id="UPA00375"/>
<sequence>MVGEILELWHSYRVYLLALVVIIAVLFRRTEKNNNQTDEKPSVPARAPSPATREKDVGLKPTAAPIPVDFTQLYSKSGSSTSSDEESSTKASPKKIRRVPKKFTGGVTAAIASGKAVPTALLPSVESKIIVFFSTLTGSSERYAQKVHKRICQISQNTVNPPELVNLDYVEDLDPYFVSPKEKYAGTIYLLIVPSYETESPLDFFIESLKETYGDFRIDSRPLNPLAGFSVFGLGDKEGWPEESKFCYQARQVDKLLGKLGARRVFPLGTGCIKTDGEANLNEWLDHLENTLNDPSPPEDIDIADSDDEEETDEIDESVVDVEDMGKIIKKSKEDIAACSPEDDPTTTTKQMVAKDSPTYKSLTKQGYTVVGSHSGVKICRWTKSALRGRGSCYKYSFYGIKSHLCMEATPSLSCSNKCVFCWRHGTNPVGTTWRWQVDAPDVILKGALEGHYKKIKQLKGVPGVVASRFAEAFTVRHCALSLVGEPIFYPHINEFVGMLHERHISSFLVCNAQHPAELAALKRVTQLYVSIDASNKESLKKVDRPLHRDFWERMEKCLDILREKKLQRTVFRLTLVKDFNIDEHEGYADLVVRGEPCFIEVKGVTYCGTSKSNPLTMQNVPFYEEVKAFVENLNASLAARGLEYDIAAEHAHSCCILIAQKRFKIDGVWHTAINYDKFFSLLESGDETFTPMDYIAPTPQWAQYGSDEGGFNPDDTRFSRKKPVV</sequence>
<dbReference type="SUPFAM" id="SSF52218">
    <property type="entry name" value="Flavoproteins"/>
    <property type="match status" value="1"/>
</dbReference>
<reference evidence="21 22" key="1">
    <citation type="submission" date="2016-02" db="EMBL/GenBank/DDBJ databases">
        <title>Complete genome sequence and transcriptome regulation of the pentose utilising yeast Sugiyamaella lignohabitans.</title>
        <authorList>
            <person name="Bellasio M."/>
            <person name="Peymann A."/>
            <person name="Valli M."/>
            <person name="Sipitzky M."/>
            <person name="Graf A."/>
            <person name="Sauer M."/>
            <person name="Marx H."/>
            <person name="Mattanovich D."/>
        </authorList>
    </citation>
    <scope>NUCLEOTIDE SEQUENCE [LARGE SCALE GENOMIC DNA]</scope>
    <source>
        <strain evidence="21 22">CBS 10342</strain>
    </source>
</reference>
<dbReference type="Gene3D" id="3.20.20.70">
    <property type="entry name" value="Aldolase class I"/>
    <property type="match status" value="1"/>
</dbReference>
<evidence type="ECO:0000256" key="6">
    <source>
        <dbReference type="ARBA" id="ARBA00022691"/>
    </source>
</evidence>
<dbReference type="PROSITE" id="PS51918">
    <property type="entry name" value="RADICAL_SAM"/>
    <property type="match status" value="1"/>
</dbReference>
<dbReference type="InterPro" id="IPR008254">
    <property type="entry name" value="Flavodoxin/NO_synth"/>
</dbReference>
<keyword evidence="8" id="KW-0479">Metal-binding</keyword>
<evidence type="ECO:0000256" key="14">
    <source>
        <dbReference type="ARBA" id="ARBA00049466"/>
    </source>
</evidence>
<dbReference type="Pfam" id="PF08608">
    <property type="entry name" value="Wyosine_form"/>
    <property type="match status" value="1"/>
</dbReference>
<evidence type="ECO:0000256" key="2">
    <source>
        <dbReference type="ARBA" id="ARBA00004797"/>
    </source>
</evidence>
<feature type="region of interest" description="Disordered" evidence="17">
    <location>
        <begin position="707"/>
        <end position="726"/>
    </location>
</feature>
<dbReference type="GO" id="GO:0010181">
    <property type="term" value="F:FMN binding"/>
    <property type="evidence" value="ECO:0007669"/>
    <property type="project" value="InterPro"/>
</dbReference>
<feature type="compositionally biased region" description="Acidic residues" evidence="17">
    <location>
        <begin position="297"/>
        <end position="314"/>
    </location>
</feature>
<evidence type="ECO:0000313" key="22">
    <source>
        <dbReference type="Proteomes" id="UP000189580"/>
    </source>
</evidence>
<keyword evidence="18" id="KW-1133">Transmembrane helix</keyword>
<dbReference type="GO" id="GO:0046872">
    <property type="term" value="F:metal ion binding"/>
    <property type="evidence" value="ECO:0007669"/>
    <property type="project" value="UniProtKB-KW"/>
</dbReference>
<proteinExistence type="inferred from homology"/>
<dbReference type="RefSeq" id="XP_018737714.1">
    <property type="nucleotide sequence ID" value="XM_018879836.1"/>
</dbReference>
<dbReference type="GO" id="GO:0102521">
    <property type="term" value="F:tRNA-4-demethylwyosine synthase activity"/>
    <property type="evidence" value="ECO:0007669"/>
    <property type="project" value="UniProtKB-EC"/>
</dbReference>
<dbReference type="Proteomes" id="UP000189580">
    <property type="component" value="Chromosome b"/>
</dbReference>
<dbReference type="InterPro" id="IPR058240">
    <property type="entry name" value="rSAM_sf"/>
</dbReference>
<gene>
    <name evidence="21" type="primary">TYW1</name>
    <name evidence="21" type="ORF">AWJ20_2863</name>
</gene>
<dbReference type="GO" id="GO:0051539">
    <property type="term" value="F:4 iron, 4 sulfur cluster binding"/>
    <property type="evidence" value="ECO:0007669"/>
    <property type="project" value="UniProtKB-KW"/>
</dbReference>
<keyword evidence="22" id="KW-1185">Reference proteome</keyword>
<dbReference type="GeneID" id="30034821"/>
<comment type="cofactor">
    <cofactor evidence="1">
        <name>[4Fe-4S] cluster</name>
        <dbReference type="ChEBI" id="CHEBI:49883"/>
    </cofactor>
</comment>
<comment type="function">
    <text evidence="13">Probable component of the wybutosine biosynthesis pathway. Wybutosine is a hyper modified guanosine with a tricyclic base found at the 3'-position adjacent to the anticodon of eukaryotic phenylalanine tRNA. Catalyzes the condensation of N-methylguanine with 2 carbon atoms from pyruvate to form the tricyclic 4-demethylwyosine, an intermediate in wybutosine biosynthesis.</text>
</comment>
<feature type="transmembrane region" description="Helical" evidence="18">
    <location>
        <begin position="12"/>
        <end position="30"/>
    </location>
</feature>
<evidence type="ECO:0000256" key="18">
    <source>
        <dbReference type="SAM" id="Phobius"/>
    </source>
</evidence>
<evidence type="ECO:0000259" key="19">
    <source>
        <dbReference type="PROSITE" id="PS50902"/>
    </source>
</evidence>
<dbReference type="Pfam" id="PF00258">
    <property type="entry name" value="Flavodoxin_1"/>
    <property type="match status" value="1"/>
</dbReference>
<keyword evidence="10" id="KW-0408">Iron</keyword>
<dbReference type="OrthoDB" id="271553at2759"/>
<evidence type="ECO:0000256" key="10">
    <source>
        <dbReference type="ARBA" id="ARBA00023004"/>
    </source>
</evidence>
<dbReference type="SFLD" id="SFLDS00029">
    <property type="entry name" value="Radical_SAM"/>
    <property type="match status" value="1"/>
</dbReference>
<evidence type="ECO:0000256" key="1">
    <source>
        <dbReference type="ARBA" id="ARBA00001966"/>
    </source>
</evidence>
<dbReference type="AlphaFoldDB" id="A0A161HMT6"/>
<dbReference type="EC" id="4.1.3.44" evidence="4"/>
<feature type="region of interest" description="Disordered" evidence="17">
    <location>
        <begin position="73"/>
        <end position="95"/>
    </location>
</feature>
<dbReference type="Gene3D" id="3.40.50.360">
    <property type="match status" value="1"/>
</dbReference>
<accession>A0A161HMT6</accession>
<evidence type="ECO:0000256" key="5">
    <source>
        <dbReference type="ARBA" id="ARBA00022485"/>
    </source>
</evidence>
<evidence type="ECO:0000256" key="4">
    <source>
        <dbReference type="ARBA" id="ARBA00012821"/>
    </source>
</evidence>
<keyword evidence="6" id="KW-0949">S-adenosyl-L-methionine</keyword>
<evidence type="ECO:0000256" key="17">
    <source>
        <dbReference type="SAM" id="MobiDB-lite"/>
    </source>
</evidence>
<dbReference type="Pfam" id="PF04055">
    <property type="entry name" value="Radical_SAM"/>
    <property type="match status" value="1"/>
</dbReference>
<evidence type="ECO:0000256" key="8">
    <source>
        <dbReference type="ARBA" id="ARBA00022723"/>
    </source>
</evidence>
<evidence type="ECO:0000256" key="9">
    <source>
        <dbReference type="ARBA" id="ARBA00022741"/>
    </source>
</evidence>
<evidence type="ECO:0000256" key="16">
    <source>
        <dbReference type="ARBA" id="ARBA00077859"/>
    </source>
</evidence>
<evidence type="ECO:0000256" key="11">
    <source>
        <dbReference type="ARBA" id="ARBA00023014"/>
    </source>
</evidence>
<dbReference type="SFLD" id="SFLDG01071">
    <property type="entry name" value="tRNA_wybutosine-synthesizing"/>
    <property type="match status" value="1"/>
</dbReference>